<evidence type="ECO:0000313" key="1">
    <source>
        <dbReference type="EMBL" id="KAK3726200.1"/>
    </source>
</evidence>
<dbReference type="Proteomes" id="UP001283361">
    <property type="component" value="Unassembled WGS sequence"/>
</dbReference>
<name>A0AAE0XYW9_9GAST</name>
<accession>A0AAE0XYW9</accession>
<evidence type="ECO:0000313" key="2">
    <source>
        <dbReference type="Proteomes" id="UP001283361"/>
    </source>
</evidence>
<dbReference type="AlphaFoldDB" id="A0AAE0XYW9"/>
<gene>
    <name evidence="1" type="ORF">RRG08_005854</name>
</gene>
<organism evidence="1 2">
    <name type="scientific">Elysia crispata</name>
    <name type="common">lettuce slug</name>
    <dbReference type="NCBI Taxonomy" id="231223"/>
    <lineage>
        <taxon>Eukaryota</taxon>
        <taxon>Metazoa</taxon>
        <taxon>Spiralia</taxon>
        <taxon>Lophotrochozoa</taxon>
        <taxon>Mollusca</taxon>
        <taxon>Gastropoda</taxon>
        <taxon>Heterobranchia</taxon>
        <taxon>Euthyneura</taxon>
        <taxon>Panpulmonata</taxon>
        <taxon>Sacoglossa</taxon>
        <taxon>Placobranchoidea</taxon>
        <taxon>Plakobranchidae</taxon>
        <taxon>Elysia</taxon>
    </lineage>
</organism>
<protein>
    <submittedName>
        <fullName evidence="1">Uncharacterized protein</fullName>
    </submittedName>
</protein>
<keyword evidence="2" id="KW-1185">Reference proteome</keyword>
<reference evidence="1" key="1">
    <citation type="journal article" date="2023" name="G3 (Bethesda)">
        <title>A reference genome for the long-term kleptoplast-retaining sea slug Elysia crispata morphotype clarki.</title>
        <authorList>
            <person name="Eastman K.E."/>
            <person name="Pendleton A.L."/>
            <person name="Shaikh M.A."/>
            <person name="Suttiyut T."/>
            <person name="Ogas R."/>
            <person name="Tomko P."/>
            <person name="Gavelis G."/>
            <person name="Widhalm J.R."/>
            <person name="Wisecaver J.H."/>
        </authorList>
    </citation>
    <scope>NUCLEOTIDE SEQUENCE</scope>
    <source>
        <strain evidence="1">ECLA1</strain>
    </source>
</reference>
<sequence length="124" mass="13952">MEQDGIRLDDGNRWNEVEKDGTRWNEIQRDGTESDGTRWSKMVHGMRWNEMNHINRKISSCAVDFDKALEKMIPLIDHNFTKVICEYSCNGAADKILGIDTKSDDSSALAEIGCDPLCSGGVSR</sequence>
<dbReference type="EMBL" id="JAWDGP010007319">
    <property type="protein sequence ID" value="KAK3726200.1"/>
    <property type="molecule type" value="Genomic_DNA"/>
</dbReference>
<comment type="caution">
    <text evidence="1">The sequence shown here is derived from an EMBL/GenBank/DDBJ whole genome shotgun (WGS) entry which is preliminary data.</text>
</comment>
<proteinExistence type="predicted"/>